<evidence type="ECO:0008006" key="3">
    <source>
        <dbReference type="Google" id="ProtNLM"/>
    </source>
</evidence>
<reference evidence="1 2" key="1">
    <citation type="submission" date="2018-07" db="EMBL/GenBank/DDBJ databases">
        <title>Halomonas montanilacus sp. nov., isolated from Lake Pengyan on Tibetan Plateau.</title>
        <authorList>
            <person name="Lu H."/>
            <person name="Xing P."/>
            <person name="Wu Q."/>
        </authorList>
    </citation>
    <scope>NUCLEOTIDE SEQUENCE [LARGE SCALE GENOMIC DNA]</scope>
    <source>
        <strain evidence="1 2">PYC7W</strain>
    </source>
</reference>
<dbReference type="RefSeq" id="WP_114480214.1">
    <property type="nucleotide sequence ID" value="NZ_QPII01000015.1"/>
</dbReference>
<dbReference type="PIRSF" id="PIRSF011484">
    <property type="entry name" value="YaeQ"/>
    <property type="match status" value="1"/>
</dbReference>
<dbReference type="Proteomes" id="UP000252405">
    <property type="component" value="Unassembled WGS sequence"/>
</dbReference>
<dbReference type="SMART" id="SM01322">
    <property type="entry name" value="YaeQ"/>
    <property type="match status" value="1"/>
</dbReference>
<comment type="caution">
    <text evidence="1">The sequence shown here is derived from an EMBL/GenBank/DDBJ whole genome shotgun (WGS) entry which is preliminary data.</text>
</comment>
<keyword evidence="2" id="KW-1185">Reference proteome</keyword>
<dbReference type="SUPFAM" id="SSF52980">
    <property type="entry name" value="Restriction endonuclease-like"/>
    <property type="match status" value="1"/>
</dbReference>
<gene>
    <name evidence="1" type="ORF">DU505_17180</name>
</gene>
<dbReference type="InterPro" id="IPR038590">
    <property type="entry name" value="YaeQ_sf"/>
</dbReference>
<dbReference type="Gene3D" id="3.10.640.10">
    <property type="entry name" value="Restriction endonuclease-like alpha-beta roll domain"/>
    <property type="match status" value="1"/>
</dbReference>
<sequence length="181" mass="20140">MAPKATIHKAQLQIADMDRQYYADHALTVARHPSETDERMMVRILAFARHAGESLAFGRGLSTDDEPDLWVKDLTGAIEHWIQLGQPDERDIRKACGRARRVTLYTYSGHGASLWWEQYATKLAGLTNLSVIDVDVASVQSLASLAAKSMTLNCTIQDGMLWLASPEQAVEVTLSERQRAT</sequence>
<dbReference type="OrthoDB" id="5293309at2"/>
<evidence type="ECO:0000313" key="2">
    <source>
        <dbReference type="Proteomes" id="UP000252405"/>
    </source>
</evidence>
<evidence type="ECO:0000313" key="1">
    <source>
        <dbReference type="EMBL" id="RCV87505.1"/>
    </source>
</evidence>
<dbReference type="Pfam" id="PF07152">
    <property type="entry name" value="YaeQ"/>
    <property type="match status" value="1"/>
</dbReference>
<dbReference type="PANTHER" id="PTHR38784:SF1">
    <property type="entry name" value="SUCROSE PHOSPHORYLASE"/>
    <property type="match status" value="1"/>
</dbReference>
<dbReference type="CDD" id="cd22368">
    <property type="entry name" value="YaeQ-like"/>
    <property type="match status" value="1"/>
</dbReference>
<dbReference type="EMBL" id="QPII01000015">
    <property type="protein sequence ID" value="RCV87505.1"/>
    <property type="molecule type" value="Genomic_DNA"/>
</dbReference>
<dbReference type="AlphaFoldDB" id="A0A368TS06"/>
<organism evidence="1 2">
    <name type="scientific">Billgrantia montanilacus</name>
    <dbReference type="NCBI Taxonomy" id="2282305"/>
    <lineage>
        <taxon>Bacteria</taxon>
        <taxon>Pseudomonadati</taxon>
        <taxon>Pseudomonadota</taxon>
        <taxon>Gammaproteobacteria</taxon>
        <taxon>Oceanospirillales</taxon>
        <taxon>Halomonadaceae</taxon>
        <taxon>Billgrantia</taxon>
    </lineage>
</organism>
<proteinExistence type="predicted"/>
<dbReference type="InterPro" id="IPR011335">
    <property type="entry name" value="Restrct_endonuc-II-like"/>
</dbReference>
<dbReference type="InterPro" id="IPR009822">
    <property type="entry name" value="YaeQ"/>
</dbReference>
<dbReference type="PANTHER" id="PTHR38784">
    <property type="entry name" value="SUCROSE PHOSPHORYLASE"/>
    <property type="match status" value="1"/>
</dbReference>
<protein>
    <recommendedName>
        <fullName evidence="3">YaeQ family protein</fullName>
    </recommendedName>
</protein>
<accession>A0A368TS06</accession>
<name>A0A368TS06_9GAMM</name>